<dbReference type="EMBL" id="JANBQF010001104">
    <property type="protein sequence ID" value="KAJ1998029.1"/>
    <property type="molecule type" value="Genomic_DNA"/>
</dbReference>
<keyword evidence="2" id="KW-1185">Reference proteome</keyword>
<protein>
    <submittedName>
        <fullName evidence="1">Uncharacterized protein</fullName>
    </submittedName>
</protein>
<gene>
    <name evidence="1" type="ORF">H4R26_005611</name>
</gene>
<feature type="non-terminal residue" evidence="1">
    <location>
        <position position="65"/>
    </location>
</feature>
<proteinExistence type="predicted"/>
<reference evidence="1" key="1">
    <citation type="submission" date="2022-07" db="EMBL/GenBank/DDBJ databases">
        <title>Phylogenomic reconstructions and comparative analyses of Kickxellomycotina fungi.</title>
        <authorList>
            <person name="Reynolds N.K."/>
            <person name="Stajich J.E."/>
            <person name="Barry K."/>
            <person name="Grigoriev I.V."/>
            <person name="Crous P."/>
            <person name="Smith M.E."/>
        </authorList>
    </citation>
    <scope>NUCLEOTIDE SEQUENCE</scope>
    <source>
        <strain evidence="1">IMI 214461</strain>
    </source>
</reference>
<name>A0A9W8B7B4_9FUNG</name>
<accession>A0A9W8B7B4</accession>
<evidence type="ECO:0000313" key="1">
    <source>
        <dbReference type="EMBL" id="KAJ1998029.1"/>
    </source>
</evidence>
<evidence type="ECO:0000313" key="2">
    <source>
        <dbReference type="Proteomes" id="UP001150907"/>
    </source>
</evidence>
<sequence length="65" mass="7243">MTGAADFMASDMLHNSFYVALLDYPILAGHMAKDSAGHAMIVVDRDNLNLPEYRESQSRAHFSEL</sequence>
<comment type="caution">
    <text evidence="1">The sequence shown here is derived from an EMBL/GenBank/DDBJ whole genome shotgun (WGS) entry which is preliminary data.</text>
</comment>
<organism evidence="1 2">
    <name type="scientific">Coemansia thaxteri</name>
    <dbReference type="NCBI Taxonomy" id="2663907"/>
    <lineage>
        <taxon>Eukaryota</taxon>
        <taxon>Fungi</taxon>
        <taxon>Fungi incertae sedis</taxon>
        <taxon>Zoopagomycota</taxon>
        <taxon>Kickxellomycotina</taxon>
        <taxon>Kickxellomycetes</taxon>
        <taxon>Kickxellales</taxon>
        <taxon>Kickxellaceae</taxon>
        <taxon>Coemansia</taxon>
    </lineage>
</organism>
<dbReference type="Proteomes" id="UP001150907">
    <property type="component" value="Unassembled WGS sequence"/>
</dbReference>
<dbReference type="AlphaFoldDB" id="A0A9W8B7B4"/>
<dbReference type="OrthoDB" id="1862401at2759"/>